<sequence>LFKAKAKINWKKSVMKIKNKDVKIQVPIEFRHITRISRVEAIFKGKTKEESSDESKSEDKSSSESDESIEYENE</sequence>
<gene>
    <name evidence="1" type="ORF">RPERSI_LOCUS25909</name>
</gene>
<accession>A0ACA9S4N2</accession>
<evidence type="ECO:0000313" key="2">
    <source>
        <dbReference type="Proteomes" id="UP000789920"/>
    </source>
</evidence>
<feature type="non-terminal residue" evidence="1">
    <location>
        <position position="1"/>
    </location>
</feature>
<reference evidence="1" key="1">
    <citation type="submission" date="2021-06" db="EMBL/GenBank/DDBJ databases">
        <authorList>
            <person name="Kallberg Y."/>
            <person name="Tangrot J."/>
            <person name="Rosling A."/>
        </authorList>
    </citation>
    <scope>NUCLEOTIDE SEQUENCE</scope>
    <source>
        <strain evidence="1">MA461A</strain>
    </source>
</reference>
<protein>
    <submittedName>
        <fullName evidence="1">20191_t:CDS:1</fullName>
    </submittedName>
</protein>
<dbReference type="EMBL" id="CAJVQC010086820">
    <property type="protein sequence ID" value="CAG8822882.1"/>
    <property type="molecule type" value="Genomic_DNA"/>
</dbReference>
<evidence type="ECO:0000313" key="1">
    <source>
        <dbReference type="EMBL" id="CAG8822882.1"/>
    </source>
</evidence>
<proteinExistence type="predicted"/>
<keyword evidence="2" id="KW-1185">Reference proteome</keyword>
<dbReference type="Proteomes" id="UP000789920">
    <property type="component" value="Unassembled WGS sequence"/>
</dbReference>
<name>A0ACA9S4N2_9GLOM</name>
<comment type="caution">
    <text evidence="1">The sequence shown here is derived from an EMBL/GenBank/DDBJ whole genome shotgun (WGS) entry which is preliminary data.</text>
</comment>
<organism evidence="1 2">
    <name type="scientific">Racocetra persica</name>
    <dbReference type="NCBI Taxonomy" id="160502"/>
    <lineage>
        <taxon>Eukaryota</taxon>
        <taxon>Fungi</taxon>
        <taxon>Fungi incertae sedis</taxon>
        <taxon>Mucoromycota</taxon>
        <taxon>Glomeromycotina</taxon>
        <taxon>Glomeromycetes</taxon>
        <taxon>Diversisporales</taxon>
        <taxon>Gigasporaceae</taxon>
        <taxon>Racocetra</taxon>
    </lineage>
</organism>